<evidence type="ECO:0000256" key="1">
    <source>
        <dbReference type="SAM" id="MobiDB-lite"/>
    </source>
</evidence>
<dbReference type="Proteomes" id="UP000610456">
    <property type="component" value="Unassembled WGS sequence"/>
</dbReference>
<name>A0A918SGP1_9FLAO</name>
<feature type="compositionally biased region" description="Polar residues" evidence="1">
    <location>
        <begin position="1"/>
        <end position="18"/>
    </location>
</feature>
<feature type="compositionally biased region" description="Basic and acidic residues" evidence="1">
    <location>
        <begin position="19"/>
        <end position="44"/>
    </location>
</feature>
<feature type="region of interest" description="Disordered" evidence="1">
    <location>
        <begin position="1"/>
        <end position="44"/>
    </location>
</feature>
<keyword evidence="4" id="KW-1185">Reference proteome</keyword>
<dbReference type="AlphaFoldDB" id="A0A918SGP1"/>
<dbReference type="EMBL" id="BMXB01000008">
    <property type="protein sequence ID" value="GHA40016.1"/>
    <property type="molecule type" value="Genomic_DNA"/>
</dbReference>
<evidence type="ECO:0000256" key="2">
    <source>
        <dbReference type="SAM" id="Phobius"/>
    </source>
</evidence>
<sequence length="79" mass="8762">MTMENNNNPTSENRGTGKSTKEEIPVNEHDQLEPKPENDLKEKNESGFMKILKKVGFSVWLGVMIIGAGLAFIAALFLL</sequence>
<keyword evidence="2" id="KW-1133">Transmembrane helix</keyword>
<reference evidence="3" key="2">
    <citation type="submission" date="2020-09" db="EMBL/GenBank/DDBJ databases">
        <authorList>
            <person name="Sun Q."/>
            <person name="Kim S."/>
        </authorList>
    </citation>
    <scope>NUCLEOTIDE SEQUENCE</scope>
    <source>
        <strain evidence="3">KCTC 12719</strain>
    </source>
</reference>
<comment type="caution">
    <text evidence="3">The sequence shown here is derived from an EMBL/GenBank/DDBJ whole genome shotgun (WGS) entry which is preliminary data.</text>
</comment>
<evidence type="ECO:0000313" key="4">
    <source>
        <dbReference type="Proteomes" id="UP000610456"/>
    </source>
</evidence>
<feature type="transmembrane region" description="Helical" evidence="2">
    <location>
        <begin position="57"/>
        <end position="78"/>
    </location>
</feature>
<reference evidence="3" key="1">
    <citation type="journal article" date="2014" name="Int. J. Syst. Evol. Microbiol.">
        <title>Complete genome sequence of Corynebacterium casei LMG S-19264T (=DSM 44701T), isolated from a smear-ripened cheese.</title>
        <authorList>
            <consortium name="US DOE Joint Genome Institute (JGI-PGF)"/>
            <person name="Walter F."/>
            <person name="Albersmeier A."/>
            <person name="Kalinowski J."/>
            <person name="Ruckert C."/>
        </authorList>
    </citation>
    <scope>NUCLEOTIDE SEQUENCE</scope>
    <source>
        <strain evidence="3">KCTC 12719</strain>
    </source>
</reference>
<proteinExistence type="predicted"/>
<gene>
    <name evidence="3" type="ORF">GCM10007103_21820</name>
</gene>
<keyword evidence="2" id="KW-0472">Membrane</keyword>
<accession>A0A918SGP1</accession>
<protein>
    <submittedName>
        <fullName evidence="3">Uncharacterized protein</fullName>
    </submittedName>
</protein>
<keyword evidence="2" id="KW-0812">Transmembrane</keyword>
<organism evidence="3 4">
    <name type="scientific">Salinimicrobium marinum</name>
    <dbReference type="NCBI Taxonomy" id="680283"/>
    <lineage>
        <taxon>Bacteria</taxon>
        <taxon>Pseudomonadati</taxon>
        <taxon>Bacteroidota</taxon>
        <taxon>Flavobacteriia</taxon>
        <taxon>Flavobacteriales</taxon>
        <taxon>Flavobacteriaceae</taxon>
        <taxon>Salinimicrobium</taxon>
    </lineage>
</organism>
<evidence type="ECO:0000313" key="3">
    <source>
        <dbReference type="EMBL" id="GHA40016.1"/>
    </source>
</evidence>